<dbReference type="RefSeq" id="XP_067816186.1">
    <property type="nucleotide sequence ID" value="XM_067959683.1"/>
</dbReference>
<evidence type="ECO:0000313" key="3">
    <source>
        <dbReference type="EMBL" id="TDH66687.1"/>
    </source>
</evidence>
<dbReference type="GO" id="GO:0007031">
    <property type="term" value="P:peroxisome organization"/>
    <property type="evidence" value="ECO:0007669"/>
    <property type="project" value="UniProtKB-KW"/>
</dbReference>
<keyword evidence="2" id="KW-0576">Peroxisome</keyword>
<comment type="subcellular location">
    <subcellularLocation>
        <location evidence="2">Peroxisome membrane</location>
    </subcellularLocation>
</comment>
<comment type="similarity">
    <text evidence="1 2">Belongs to the peroxin-16 family.</text>
</comment>
<evidence type="ECO:0000313" key="4">
    <source>
        <dbReference type="Proteomes" id="UP000294530"/>
    </source>
</evidence>
<dbReference type="Proteomes" id="UP000294530">
    <property type="component" value="Unassembled WGS sequence"/>
</dbReference>
<dbReference type="GeneID" id="94345354"/>
<accession>A0A976FH12</accession>
<dbReference type="InterPro" id="IPR013919">
    <property type="entry name" value="Pex16"/>
</dbReference>
<keyword evidence="2" id="KW-0962">Peroxisome biogenesis</keyword>
<evidence type="ECO:0000256" key="1">
    <source>
        <dbReference type="ARBA" id="ARBA00009505"/>
    </source>
</evidence>
<reference evidence="3 4" key="1">
    <citation type="journal article" date="2021" name="Genome Biol.">
        <title>AFLAP: assembly-free linkage analysis pipeline using k-mers from genome sequencing data.</title>
        <authorList>
            <person name="Fletcher K."/>
            <person name="Zhang L."/>
            <person name="Gil J."/>
            <person name="Han R."/>
            <person name="Cavanaugh K."/>
            <person name="Michelmore R."/>
        </authorList>
    </citation>
    <scope>NUCLEOTIDE SEQUENCE [LARGE SCALE GENOMIC DNA]</scope>
    <source>
        <strain evidence="3 4">SF5</strain>
    </source>
</reference>
<dbReference type="OrthoDB" id="59472at2759"/>
<dbReference type="PANTHER" id="PTHR13299">
    <property type="entry name" value="PEROXISOMAL MEMBRANE PROTEIN PEX16"/>
    <property type="match status" value="1"/>
</dbReference>
<name>A0A976FH12_BRELC</name>
<organism evidence="3 4">
    <name type="scientific">Bremia lactucae</name>
    <name type="common">Lettuce downy mildew</name>
    <dbReference type="NCBI Taxonomy" id="4779"/>
    <lineage>
        <taxon>Eukaryota</taxon>
        <taxon>Sar</taxon>
        <taxon>Stramenopiles</taxon>
        <taxon>Oomycota</taxon>
        <taxon>Peronosporomycetes</taxon>
        <taxon>Peronosporales</taxon>
        <taxon>Peronosporaceae</taxon>
        <taxon>Bremia</taxon>
    </lineage>
</organism>
<dbReference type="AlphaFoldDB" id="A0A976FH12"/>
<sequence>MADDTKTTIVETNVAFDGDSTEITRTMNTTTPFNFPFTKPASLLAAYEAWVGTHANLARNVETSLYVAPQLVPKQVMEPEMAAQFGYSMVGLLHLYHDYILWKKGNQDTDPPTNWLTFYRLVRVPLSFISHTQVLAEVVARRVSGDVGKWRFILWFEVLKAVLRLVLMTQHRQAMLLRGGKYQGVESMPQPSVFTRFQKVKQPGARTGKIFGKLMSKVPEPLEEKSAEDTIQLVFEDAIEVVEDSRENFLVAGELCHILRPVVYAVLRRRRAPTSWTPVLVSMFIELSGLALSVSAVKPVKSINIDKARNELATRKMVLFLYLLRDPVFATVTKPAVEKASDIIDHVPGLGKLFRFGTTTILNYYHELYFYTSAS</sequence>
<comment type="caution">
    <text evidence="3">The sequence shown here is derived from an EMBL/GenBank/DDBJ whole genome shotgun (WGS) entry which is preliminary data.</text>
</comment>
<protein>
    <recommendedName>
        <fullName evidence="2">Peroxisomal membrane protein PEX16</fullName>
    </recommendedName>
</protein>
<proteinExistence type="inferred from homology"/>
<dbReference type="GO" id="GO:0005778">
    <property type="term" value="C:peroxisomal membrane"/>
    <property type="evidence" value="ECO:0007669"/>
    <property type="project" value="UniProtKB-SubCell"/>
</dbReference>
<evidence type="ECO:0000256" key="2">
    <source>
        <dbReference type="RuleBase" id="RU365003"/>
    </source>
</evidence>
<keyword evidence="4" id="KW-1185">Reference proteome</keyword>
<dbReference type="PANTHER" id="PTHR13299:SF0">
    <property type="entry name" value="PEROXISOMAL MEMBRANE PROTEIN PEX16"/>
    <property type="match status" value="1"/>
</dbReference>
<gene>
    <name evidence="3" type="ORF">CCR75_001581</name>
</gene>
<dbReference type="EMBL" id="SHOA02000014">
    <property type="protein sequence ID" value="TDH66687.1"/>
    <property type="molecule type" value="Genomic_DNA"/>
</dbReference>
<dbReference type="KEGG" id="blac:94345354"/>
<dbReference type="Pfam" id="PF08610">
    <property type="entry name" value="Pex16"/>
    <property type="match status" value="1"/>
</dbReference>